<organism evidence="11 13">
    <name type="scientific">Stigmatella aurantiaca (strain DW4/3-1)</name>
    <dbReference type="NCBI Taxonomy" id="378806"/>
    <lineage>
        <taxon>Bacteria</taxon>
        <taxon>Pseudomonadati</taxon>
        <taxon>Myxococcota</taxon>
        <taxon>Myxococcia</taxon>
        <taxon>Myxococcales</taxon>
        <taxon>Cystobacterineae</taxon>
        <taxon>Archangiaceae</taxon>
        <taxon>Stigmatella</taxon>
    </lineage>
</organism>
<evidence type="ECO:0000256" key="5">
    <source>
        <dbReference type="ARBA" id="ARBA00022723"/>
    </source>
</evidence>
<dbReference type="GO" id="GO:0020037">
    <property type="term" value="F:heme binding"/>
    <property type="evidence" value="ECO:0007669"/>
    <property type="project" value="InterPro"/>
</dbReference>
<dbReference type="Proteomes" id="UP000032702">
    <property type="component" value="Unassembled WGS sequence"/>
</dbReference>
<gene>
    <name evidence="10" type="ordered locus">STAUR_3976</name>
    <name evidence="11" type="ORF">STIAU_2614</name>
</gene>
<keyword evidence="7" id="KW-0408">Iron</keyword>
<proteinExistence type="inferred from homology"/>
<accession>Q08W75</accession>
<dbReference type="SMART" id="SM01060">
    <property type="entry name" value="Catalase"/>
    <property type="match status" value="1"/>
</dbReference>
<evidence type="ECO:0000256" key="8">
    <source>
        <dbReference type="SAM" id="MobiDB-lite"/>
    </source>
</evidence>
<dbReference type="Pfam" id="PF00199">
    <property type="entry name" value="Catalase"/>
    <property type="match status" value="1"/>
</dbReference>
<dbReference type="KEGG" id="sur:STAUR_3976"/>
<evidence type="ECO:0000256" key="2">
    <source>
        <dbReference type="ARBA" id="ARBA00012314"/>
    </source>
</evidence>
<dbReference type="GO" id="GO:0046872">
    <property type="term" value="F:metal ion binding"/>
    <property type="evidence" value="ECO:0007669"/>
    <property type="project" value="UniProtKB-KW"/>
</dbReference>
<evidence type="ECO:0000256" key="1">
    <source>
        <dbReference type="ARBA" id="ARBA00005329"/>
    </source>
</evidence>
<evidence type="ECO:0000313" key="11">
    <source>
        <dbReference type="EMBL" id="EAU64737.1"/>
    </source>
</evidence>
<feature type="domain" description="Catalase core" evidence="9">
    <location>
        <begin position="1"/>
        <end position="153"/>
    </location>
</feature>
<dbReference type="PANTHER" id="PTHR11465">
    <property type="entry name" value="CATALASE"/>
    <property type="match status" value="1"/>
</dbReference>
<feature type="compositionally biased region" description="Polar residues" evidence="8">
    <location>
        <begin position="145"/>
        <end position="157"/>
    </location>
</feature>
<dbReference type="GO" id="GO:0005737">
    <property type="term" value="C:cytoplasm"/>
    <property type="evidence" value="ECO:0007669"/>
    <property type="project" value="TreeGrafter"/>
</dbReference>
<dbReference type="Proteomes" id="UP000001351">
    <property type="component" value="Chromosome"/>
</dbReference>
<protein>
    <recommendedName>
        <fullName evidence="2">catalase</fullName>
        <ecNumber evidence="2">1.11.1.6</ecNumber>
    </recommendedName>
</protein>
<dbReference type="PANTHER" id="PTHR11465:SF9">
    <property type="entry name" value="CATALASE"/>
    <property type="match status" value="1"/>
</dbReference>
<dbReference type="PATRIC" id="fig|378806.16.peg.3733"/>
<dbReference type="Gene3D" id="2.40.180.10">
    <property type="entry name" value="Catalase core domain"/>
    <property type="match status" value="1"/>
</dbReference>
<reference evidence="10 12" key="2">
    <citation type="journal article" date="2011" name="Mol. Biol. Evol.">
        <title>Comparative genomic analysis of fruiting body formation in Myxococcales.</title>
        <authorList>
            <person name="Huntley S."/>
            <person name="Hamann N."/>
            <person name="Wegener-Feldbrugge S."/>
            <person name="Treuner-Lange A."/>
            <person name="Kube M."/>
            <person name="Reinhardt R."/>
            <person name="Klages S."/>
            <person name="Muller R."/>
            <person name="Ronning C.M."/>
            <person name="Nierman W.C."/>
            <person name="Sogaard-Andersen L."/>
        </authorList>
    </citation>
    <scope>NUCLEOTIDE SEQUENCE [LARGE SCALE GENOMIC DNA]</scope>
    <source>
        <strain evidence="10 12">DW4/3-1</strain>
    </source>
</reference>
<keyword evidence="12" id="KW-1185">Reference proteome</keyword>
<reference evidence="11 13" key="1">
    <citation type="submission" date="2006-04" db="EMBL/GenBank/DDBJ databases">
        <authorList>
            <person name="Nierman W.C."/>
        </authorList>
    </citation>
    <scope>NUCLEOTIDE SEQUENCE [LARGE SCALE GENOMIC DNA]</scope>
    <source>
        <strain evidence="11 13">DW4/3-1</strain>
    </source>
</reference>
<evidence type="ECO:0000256" key="7">
    <source>
        <dbReference type="ARBA" id="ARBA00023004"/>
    </source>
</evidence>
<dbReference type="GO" id="GO:0004096">
    <property type="term" value="F:catalase activity"/>
    <property type="evidence" value="ECO:0007669"/>
    <property type="project" value="UniProtKB-EC"/>
</dbReference>
<evidence type="ECO:0000256" key="6">
    <source>
        <dbReference type="ARBA" id="ARBA00023002"/>
    </source>
</evidence>
<keyword evidence="3 11" id="KW-0575">Peroxidase</keyword>
<dbReference type="GO" id="GO:0042542">
    <property type="term" value="P:response to hydrogen peroxide"/>
    <property type="evidence" value="ECO:0007669"/>
    <property type="project" value="TreeGrafter"/>
</dbReference>
<evidence type="ECO:0000313" key="12">
    <source>
        <dbReference type="Proteomes" id="UP000001351"/>
    </source>
</evidence>
<dbReference type="InterPro" id="IPR011614">
    <property type="entry name" value="Catalase_core"/>
</dbReference>
<dbReference type="STRING" id="378806.STAUR_3976"/>
<keyword evidence="6 11" id="KW-0560">Oxidoreductase</keyword>
<evidence type="ECO:0000256" key="4">
    <source>
        <dbReference type="ARBA" id="ARBA00022617"/>
    </source>
</evidence>
<dbReference type="HOGENOM" id="CLU_1453598_0_0_7"/>
<dbReference type="eggNOG" id="COG0753">
    <property type="taxonomic scope" value="Bacteria"/>
</dbReference>
<dbReference type="PROSITE" id="PS51402">
    <property type="entry name" value="CATALASE_3"/>
    <property type="match status" value="1"/>
</dbReference>
<keyword evidence="4" id="KW-0349">Heme</keyword>
<evidence type="ECO:0000313" key="10">
    <source>
        <dbReference type="EMBL" id="ADO71764.1"/>
    </source>
</evidence>
<comment type="similarity">
    <text evidence="1">Belongs to the catalase family.</text>
</comment>
<dbReference type="InterPro" id="IPR020835">
    <property type="entry name" value="Catalase_sf"/>
</dbReference>
<evidence type="ECO:0000313" key="13">
    <source>
        <dbReference type="Proteomes" id="UP000032702"/>
    </source>
</evidence>
<dbReference type="GO" id="GO:0042744">
    <property type="term" value="P:hydrogen peroxide catabolic process"/>
    <property type="evidence" value="ECO:0007669"/>
    <property type="project" value="TreeGrafter"/>
</dbReference>
<evidence type="ECO:0000256" key="3">
    <source>
        <dbReference type="ARBA" id="ARBA00022559"/>
    </source>
</evidence>
<keyword evidence="5" id="KW-0479">Metal-binding</keyword>
<dbReference type="EC" id="1.11.1.6" evidence="2"/>
<name>Q08W75_STIAD</name>
<sequence>MDGFGSHTFQWVNAQGERFWVKFHFKTDQGIRTLTTQEAEAIGGKDPQHHQRDLYRAIERGEFPSWTLKVQVMPEADAAHYRFNPFDLTKVWPHKDYLLVEVGKLVLNRTPDNFFADVEKGGARNYGRDGAMHFDGNGGRGPNHEPNSLNGPAQTDEASGVGYAVSGVTGTSVHGKHVEDNEGIRC</sequence>
<dbReference type="AlphaFoldDB" id="Q08W75"/>
<feature type="region of interest" description="Disordered" evidence="8">
    <location>
        <begin position="126"/>
        <end position="158"/>
    </location>
</feature>
<dbReference type="EMBL" id="AAMD01000105">
    <property type="protein sequence ID" value="EAU64737.1"/>
    <property type="molecule type" value="Genomic_DNA"/>
</dbReference>
<dbReference type="SUPFAM" id="SSF56634">
    <property type="entry name" value="Heme-dependent catalase-like"/>
    <property type="match status" value="1"/>
</dbReference>
<dbReference type="InterPro" id="IPR018028">
    <property type="entry name" value="Catalase"/>
</dbReference>
<evidence type="ECO:0000259" key="9">
    <source>
        <dbReference type="SMART" id="SM01060"/>
    </source>
</evidence>
<dbReference type="EMBL" id="CP002271">
    <property type="protein sequence ID" value="ADO71764.1"/>
    <property type="molecule type" value="Genomic_DNA"/>
</dbReference>